<dbReference type="GO" id="GO:0006529">
    <property type="term" value="P:asparagine biosynthetic process"/>
    <property type="evidence" value="ECO:0007669"/>
    <property type="project" value="UniProtKB-KW"/>
</dbReference>
<evidence type="ECO:0000313" key="12">
    <source>
        <dbReference type="EMBL" id="ARN79942.1"/>
    </source>
</evidence>
<keyword evidence="4 9" id="KW-0547">Nucleotide-binding</keyword>
<dbReference type="Proteomes" id="UP000193978">
    <property type="component" value="Chromosome"/>
</dbReference>
<evidence type="ECO:0000256" key="3">
    <source>
        <dbReference type="ARBA" id="ARBA00012737"/>
    </source>
</evidence>
<dbReference type="SUPFAM" id="SSF56235">
    <property type="entry name" value="N-terminal nucleophile aminohydrolases (Ntn hydrolases)"/>
    <property type="match status" value="1"/>
</dbReference>
<dbReference type="InterPro" id="IPR006426">
    <property type="entry name" value="Asn_synth_AEB"/>
</dbReference>
<dbReference type="KEGG" id="mbry:B1812_01350"/>
<accession>A0A1W6MQV0</accession>
<dbReference type="InterPro" id="IPR033738">
    <property type="entry name" value="AsnB_N"/>
</dbReference>
<evidence type="ECO:0000256" key="7">
    <source>
        <dbReference type="ARBA" id="ARBA00048741"/>
    </source>
</evidence>
<organism evidence="12 13">
    <name type="scientific">Methylocystis bryophila</name>
    <dbReference type="NCBI Taxonomy" id="655015"/>
    <lineage>
        <taxon>Bacteria</taxon>
        <taxon>Pseudomonadati</taxon>
        <taxon>Pseudomonadota</taxon>
        <taxon>Alphaproteobacteria</taxon>
        <taxon>Hyphomicrobiales</taxon>
        <taxon>Methylocystaceae</taxon>
        <taxon>Methylocystis</taxon>
    </lineage>
</organism>
<dbReference type="RefSeq" id="WP_085769993.1">
    <property type="nucleotide sequence ID" value="NZ_AP027149.1"/>
</dbReference>
<dbReference type="InterPro" id="IPR014729">
    <property type="entry name" value="Rossmann-like_a/b/a_fold"/>
</dbReference>
<dbReference type="InterPro" id="IPR017932">
    <property type="entry name" value="GATase_2_dom"/>
</dbReference>
<dbReference type="Pfam" id="PF00733">
    <property type="entry name" value="Asn_synthase"/>
    <property type="match status" value="1"/>
</dbReference>
<feature type="site" description="Important for beta-aspartyl-AMP intermediate formation" evidence="10">
    <location>
        <position position="383"/>
    </location>
</feature>
<dbReference type="Pfam" id="PF13522">
    <property type="entry name" value="GATase_6"/>
    <property type="match status" value="1"/>
</dbReference>
<dbReference type="STRING" id="655015.B1812_01350"/>
<dbReference type="GO" id="GO:0005524">
    <property type="term" value="F:ATP binding"/>
    <property type="evidence" value="ECO:0007669"/>
    <property type="project" value="UniProtKB-KW"/>
</dbReference>
<proteinExistence type="inferred from homology"/>
<dbReference type="GO" id="GO:0004066">
    <property type="term" value="F:asparagine synthase (glutamine-hydrolyzing) activity"/>
    <property type="evidence" value="ECO:0007669"/>
    <property type="project" value="UniProtKB-EC"/>
</dbReference>
<dbReference type="GO" id="GO:0005829">
    <property type="term" value="C:cytosol"/>
    <property type="evidence" value="ECO:0007669"/>
    <property type="project" value="TreeGrafter"/>
</dbReference>
<dbReference type="Gene3D" id="3.40.50.620">
    <property type="entry name" value="HUPs"/>
    <property type="match status" value="1"/>
</dbReference>
<dbReference type="CDD" id="cd01991">
    <property type="entry name" value="Asn_synthase_B_C"/>
    <property type="match status" value="1"/>
</dbReference>
<evidence type="ECO:0000259" key="11">
    <source>
        <dbReference type="PROSITE" id="PS51278"/>
    </source>
</evidence>
<keyword evidence="5 9" id="KW-0067">ATP-binding</keyword>
<evidence type="ECO:0000256" key="5">
    <source>
        <dbReference type="ARBA" id="ARBA00022840"/>
    </source>
</evidence>
<keyword evidence="6 8" id="KW-0315">Glutamine amidotransferase</keyword>
<feature type="binding site" evidence="9">
    <location>
        <position position="308"/>
    </location>
    <ligand>
        <name>ATP</name>
        <dbReference type="ChEBI" id="CHEBI:30616"/>
    </ligand>
</feature>
<evidence type="ECO:0000256" key="10">
    <source>
        <dbReference type="PIRSR" id="PIRSR001589-3"/>
    </source>
</evidence>
<gene>
    <name evidence="12" type="ORF">B1812_01350</name>
</gene>
<dbReference type="InterPro" id="IPR001962">
    <property type="entry name" value="Asn_synthase"/>
</dbReference>
<dbReference type="PROSITE" id="PS51278">
    <property type="entry name" value="GATASE_TYPE_2"/>
    <property type="match status" value="1"/>
</dbReference>
<dbReference type="AlphaFoldDB" id="A0A1W6MQV0"/>
<dbReference type="SUPFAM" id="SSF52402">
    <property type="entry name" value="Adenine nucleotide alpha hydrolases-like"/>
    <property type="match status" value="1"/>
</dbReference>
<name>A0A1W6MQV0_9HYPH</name>
<evidence type="ECO:0000256" key="4">
    <source>
        <dbReference type="ARBA" id="ARBA00022741"/>
    </source>
</evidence>
<dbReference type="PANTHER" id="PTHR43284">
    <property type="entry name" value="ASPARAGINE SYNTHETASE (GLUTAMINE-HYDROLYZING)"/>
    <property type="match status" value="1"/>
</dbReference>
<dbReference type="Gene3D" id="3.60.20.10">
    <property type="entry name" value="Glutamine Phosphoribosylpyrophosphate, subunit 1, domain 1"/>
    <property type="match status" value="1"/>
</dbReference>
<sequence>MCGIAGILSDLYSSGARLEAPIGAMTKALYLRGPDAGATFVEPEAGVALGHRRLAILDLSERGAQPMRSACGRYVIVFNGEIYNHLDLRRELGARREVMWRGTSDTETLLECFVEFGIAETLKKSVGMFALGLWDRRDRRLILARDRFGEKPLYYGFIGRGKEKAFVFGSELKALRAHPAFSNPIDSVAVNLFLQYCYVPAPRSIYEDIFKLEPGTTLTLNAEDVSTGRRRVERYWDYQAVILAGLAAPLLDEREALERLEAALSDAVALQLVADVPVGAFLSGGIDSSTIVALMQARSSRPTQTFTIGFDEAGFDESPHAREVARHLQTDHHEIRVTPEETRAIVPRLPETYDEPFADSSQIPTSIVCAVARRSVTVALSGDAGDELLGGYNRYVLGPSLWRRLAFAPAPLRAVLGGVMAQLPSAAWDVAMRMPGLGGKLAPFRDKAYKLAPVLGSMRSADDMYRALATEWREQDAPALGASDMATRFENPSLDPRIRAPAERMMAFDALTYLPDDILTKVDRAAMSVSLETRVPLLDHRIAELAWRLPLSMKIRDGVGKWALRQILYKHVPRELVERPKAGFAIPIGAWLRGPLRDWADELLSEPALRAGGHLQVEAVRRLWLEHRSGQRNWTMRLWNLLMFQAWLEAQGRSSASPGPPTARQLYYNQ</sequence>
<evidence type="ECO:0000256" key="9">
    <source>
        <dbReference type="PIRSR" id="PIRSR001589-2"/>
    </source>
</evidence>
<dbReference type="PIRSF" id="PIRSF001589">
    <property type="entry name" value="Asn_synthetase_glu-h"/>
    <property type="match status" value="1"/>
</dbReference>
<evidence type="ECO:0000256" key="8">
    <source>
        <dbReference type="PIRSR" id="PIRSR001589-1"/>
    </source>
</evidence>
<evidence type="ECO:0000256" key="2">
    <source>
        <dbReference type="ARBA" id="ARBA00005752"/>
    </source>
</evidence>
<evidence type="ECO:0000256" key="1">
    <source>
        <dbReference type="ARBA" id="ARBA00005187"/>
    </source>
</evidence>
<dbReference type="NCBIfam" id="TIGR01536">
    <property type="entry name" value="asn_synth_AEB"/>
    <property type="match status" value="1"/>
</dbReference>
<protein>
    <recommendedName>
        <fullName evidence="3">asparagine synthase (glutamine-hydrolyzing)</fullName>
        <ecNumber evidence="3">6.3.5.4</ecNumber>
    </recommendedName>
</protein>
<feature type="domain" description="Glutamine amidotransferase type-2" evidence="11">
    <location>
        <begin position="2"/>
        <end position="223"/>
    </location>
</feature>
<dbReference type="PANTHER" id="PTHR43284:SF1">
    <property type="entry name" value="ASPARAGINE SYNTHETASE"/>
    <property type="match status" value="1"/>
</dbReference>
<reference evidence="12 13" key="1">
    <citation type="submission" date="2017-02" db="EMBL/GenBank/DDBJ databases">
        <authorList>
            <person name="Peterson S.W."/>
        </authorList>
    </citation>
    <scope>NUCLEOTIDE SEQUENCE [LARGE SCALE GENOMIC DNA]</scope>
    <source>
        <strain evidence="12 13">S285</strain>
    </source>
</reference>
<comment type="similarity">
    <text evidence="2">Belongs to the asparagine synthetase family.</text>
</comment>
<comment type="pathway">
    <text evidence="1">Amino-acid biosynthesis; L-asparagine biosynthesis; L-asparagine from L-aspartate (L-Gln route): step 1/1.</text>
</comment>
<feature type="active site" description="For GATase activity" evidence="8">
    <location>
        <position position="2"/>
    </location>
</feature>
<dbReference type="OrthoDB" id="9763290at2"/>
<dbReference type="EMBL" id="CP019948">
    <property type="protein sequence ID" value="ARN79942.1"/>
    <property type="molecule type" value="Genomic_DNA"/>
</dbReference>
<evidence type="ECO:0000256" key="6">
    <source>
        <dbReference type="ARBA" id="ARBA00022962"/>
    </source>
</evidence>
<dbReference type="CDD" id="cd00712">
    <property type="entry name" value="AsnB"/>
    <property type="match status" value="1"/>
</dbReference>
<keyword evidence="8" id="KW-0061">Asparagine biosynthesis</keyword>
<feature type="binding site" evidence="9">
    <location>
        <position position="105"/>
    </location>
    <ligand>
        <name>L-glutamine</name>
        <dbReference type="ChEBI" id="CHEBI:58359"/>
    </ligand>
</feature>
<comment type="catalytic activity">
    <reaction evidence="7">
        <text>L-aspartate + L-glutamine + ATP + H2O = L-asparagine + L-glutamate + AMP + diphosphate + H(+)</text>
        <dbReference type="Rhea" id="RHEA:12228"/>
        <dbReference type="ChEBI" id="CHEBI:15377"/>
        <dbReference type="ChEBI" id="CHEBI:15378"/>
        <dbReference type="ChEBI" id="CHEBI:29985"/>
        <dbReference type="ChEBI" id="CHEBI:29991"/>
        <dbReference type="ChEBI" id="CHEBI:30616"/>
        <dbReference type="ChEBI" id="CHEBI:33019"/>
        <dbReference type="ChEBI" id="CHEBI:58048"/>
        <dbReference type="ChEBI" id="CHEBI:58359"/>
        <dbReference type="ChEBI" id="CHEBI:456215"/>
        <dbReference type="EC" id="6.3.5.4"/>
    </reaction>
</comment>
<keyword evidence="13" id="KW-1185">Reference proteome</keyword>
<dbReference type="InterPro" id="IPR051786">
    <property type="entry name" value="ASN_synthetase/amidase"/>
</dbReference>
<dbReference type="EC" id="6.3.5.4" evidence="3"/>
<evidence type="ECO:0000313" key="13">
    <source>
        <dbReference type="Proteomes" id="UP000193978"/>
    </source>
</evidence>
<feature type="binding site" evidence="9">
    <location>
        <begin position="381"/>
        <end position="382"/>
    </location>
    <ligand>
        <name>ATP</name>
        <dbReference type="ChEBI" id="CHEBI:30616"/>
    </ligand>
</feature>
<dbReference type="InterPro" id="IPR029055">
    <property type="entry name" value="Ntn_hydrolases_N"/>
</dbReference>
<keyword evidence="8" id="KW-0028">Amino-acid biosynthesis</keyword>